<dbReference type="AlphaFoldDB" id="A0A381Q683"/>
<dbReference type="GO" id="GO:0043190">
    <property type="term" value="C:ATP-binding cassette (ABC) transporter complex"/>
    <property type="evidence" value="ECO:0007669"/>
    <property type="project" value="InterPro"/>
</dbReference>
<sequence>MRLFLLISAICCCVNGLADFIRIGNTGEPATLDPHRYNLRLEETILNDLYLGLTTMNQAGQIVPGAAVSWEVSHDGLIWTFELRRDARWSDGKPVTAADFVFSYQRLLNPETASSLAFFMYPIKNAEAINSGNAPVSTLGVAALATHRLEIELEKPFPFFAERLLYPTAYPVPRHAITTHGENWVKPENIVTNGAFILADWRPQGFVELVKNQRFYDASNVALPGVRYIPVQNTTTALNRYRAGELDVILDFPAGELRWLRQRMPDHVRVSPLLSVMYLVFNVSEPPFDDIRIRKALALAIDRRILTEKVLESGEPVSYGLVPSIVANYPTATTQLPDRELARKLLTAAGFTQNKPLKLTLRYFTGDENKRIQIAIASMWRSVGVQTSLHHAELNAHFADLRQGDFQVAQAGWFGENNPEHYLELLMSDIGDVNYGRYISPKYDRLMRQAKRTADLETRITLLKGAEIEGLRDFGVIPLYSVMIRSLVDPQILGWQTNPRNVHGARYLRRK</sequence>
<dbReference type="GO" id="GO:0015833">
    <property type="term" value="P:peptide transport"/>
    <property type="evidence" value="ECO:0007669"/>
    <property type="project" value="TreeGrafter"/>
</dbReference>
<evidence type="ECO:0000259" key="5">
    <source>
        <dbReference type="Pfam" id="PF00496"/>
    </source>
</evidence>
<dbReference type="Gene3D" id="3.10.105.10">
    <property type="entry name" value="Dipeptide-binding Protein, Domain 3"/>
    <property type="match status" value="1"/>
</dbReference>
<dbReference type="PANTHER" id="PTHR30290:SF10">
    <property type="entry name" value="PERIPLASMIC OLIGOPEPTIDE-BINDING PROTEIN-RELATED"/>
    <property type="match status" value="1"/>
</dbReference>
<dbReference type="InterPro" id="IPR039424">
    <property type="entry name" value="SBP_5"/>
</dbReference>
<dbReference type="InterPro" id="IPR030678">
    <property type="entry name" value="Peptide/Ni-bd"/>
</dbReference>
<name>A0A381Q683_9ZZZZ</name>
<gene>
    <name evidence="6" type="ORF">METZ01_LOCUS26743</name>
</gene>
<keyword evidence="3" id="KW-0813">Transport</keyword>
<dbReference type="SUPFAM" id="SSF53850">
    <property type="entry name" value="Periplasmic binding protein-like II"/>
    <property type="match status" value="1"/>
</dbReference>
<dbReference type="PANTHER" id="PTHR30290">
    <property type="entry name" value="PERIPLASMIC BINDING COMPONENT OF ABC TRANSPORTER"/>
    <property type="match status" value="1"/>
</dbReference>
<evidence type="ECO:0000256" key="4">
    <source>
        <dbReference type="ARBA" id="ARBA00022729"/>
    </source>
</evidence>
<organism evidence="6">
    <name type="scientific">marine metagenome</name>
    <dbReference type="NCBI Taxonomy" id="408172"/>
    <lineage>
        <taxon>unclassified sequences</taxon>
        <taxon>metagenomes</taxon>
        <taxon>ecological metagenomes</taxon>
    </lineage>
</organism>
<protein>
    <recommendedName>
        <fullName evidence="5">Solute-binding protein family 5 domain-containing protein</fullName>
    </recommendedName>
</protein>
<evidence type="ECO:0000256" key="3">
    <source>
        <dbReference type="ARBA" id="ARBA00022448"/>
    </source>
</evidence>
<dbReference type="InterPro" id="IPR000914">
    <property type="entry name" value="SBP_5_dom"/>
</dbReference>
<dbReference type="GO" id="GO:0030288">
    <property type="term" value="C:outer membrane-bounded periplasmic space"/>
    <property type="evidence" value="ECO:0007669"/>
    <property type="project" value="TreeGrafter"/>
</dbReference>
<keyword evidence="4" id="KW-0732">Signal</keyword>
<dbReference type="GO" id="GO:1904680">
    <property type="term" value="F:peptide transmembrane transporter activity"/>
    <property type="evidence" value="ECO:0007669"/>
    <property type="project" value="TreeGrafter"/>
</dbReference>
<dbReference type="Gene3D" id="3.90.76.10">
    <property type="entry name" value="Dipeptide-binding Protein, Domain 1"/>
    <property type="match status" value="1"/>
</dbReference>
<dbReference type="CDD" id="cd08504">
    <property type="entry name" value="PBP2_OppA"/>
    <property type="match status" value="1"/>
</dbReference>
<dbReference type="Pfam" id="PF00496">
    <property type="entry name" value="SBP_bac_5"/>
    <property type="match status" value="1"/>
</dbReference>
<feature type="domain" description="Solute-binding protein family 5" evidence="5">
    <location>
        <begin position="61"/>
        <end position="423"/>
    </location>
</feature>
<evidence type="ECO:0000256" key="1">
    <source>
        <dbReference type="ARBA" id="ARBA00004196"/>
    </source>
</evidence>
<dbReference type="Gene3D" id="3.40.190.10">
    <property type="entry name" value="Periplasmic binding protein-like II"/>
    <property type="match status" value="1"/>
</dbReference>
<dbReference type="FunFam" id="3.90.76.10:FF:000001">
    <property type="entry name" value="Oligopeptide ABC transporter substrate-binding protein"/>
    <property type="match status" value="1"/>
</dbReference>
<dbReference type="PIRSF" id="PIRSF002741">
    <property type="entry name" value="MppA"/>
    <property type="match status" value="1"/>
</dbReference>
<dbReference type="EMBL" id="UINC01001194">
    <property type="protein sequence ID" value="SUZ73889.1"/>
    <property type="molecule type" value="Genomic_DNA"/>
</dbReference>
<evidence type="ECO:0000313" key="6">
    <source>
        <dbReference type="EMBL" id="SUZ73889.1"/>
    </source>
</evidence>
<comment type="similarity">
    <text evidence="2">Belongs to the bacterial solute-binding protein 5 family.</text>
</comment>
<evidence type="ECO:0000256" key="2">
    <source>
        <dbReference type="ARBA" id="ARBA00005695"/>
    </source>
</evidence>
<reference evidence="6" key="1">
    <citation type="submission" date="2018-05" db="EMBL/GenBank/DDBJ databases">
        <authorList>
            <person name="Lanie J.A."/>
            <person name="Ng W.-L."/>
            <person name="Kazmierczak K.M."/>
            <person name="Andrzejewski T.M."/>
            <person name="Davidsen T.M."/>
            <person name="Wayne K.J."/>
            <person name="Tettelin H."/>
            <person name="Glass J.I."/>
            <person name="Rusch D."/>
            <person name="Podicherti R."/>
            <person name="Tsui H.-C.T."/>
            <person name="Winkler M.E."/>
        </authorList>
    </citation>
    <scope>NUCLEOTIDE SEQUENCE</scope>
</reference>
<comment type="subcellular location">
    <subcellularLocation>
        <location evidence="1">Cell envelope</location>
    </subcellularLocation>
</comment>
<accession>A0A381Q683</accession>
<proteinExistence type="inferred from homology"/>